<dbReference type="PROSITE" id="PS50112">
    <property type="entry name" value="PAS"/>
    <property type="match status" value="1"/>
</dbReference>
<evidence type="ECO:0000256" key="3">
    <source>
        <dbReference type="ARBA" id="ARBA00012438"/>
    </source>
</evidence>
<keyword evidence="12" id="KW-0812">Transmembrane</keyword>
<dbReference type="Pfam" id="PF00512">
    <property type="entry name" value="HisKA"/>
    <property type="match status" value="1"/>
</dbReference>
<keyword evidence="5" id="KW-0597">Phosphoprotein</keyword>
<dbReference type="SUPFAM" id="SSF47384">
    <property type="entry name" value="Homodimeric domain of signal transducing histidine kinase"/>
    <property type="match status" value="1"/>
</dbReference>
<dbReference type="PANTHER" id="PTHR43711:SF26">
    <property type="entry name" value="SENSOR HISTIDINE KINASE RCSC"/>
    <property type="match status" value="1"/>
</dbReference>
<gene>
    <name evidence="16" type="ORF">EYW49_02285</name>
</gene>
<feature type="domain" description="PAC" evidence="15">
    <location>
        <begin position="278"/>
        <end position="337"/>
    </location>
</feature>
<dbReference type="InterPro" id="IPR013656">
    <property type="entry name" value="PAS_4"/>
</dbReference>
<evidence type="ECO:0000256" key="6">
    <source>
        <dbReference type="ARBA" id="ARBA00022679"/>
    </source>
</evidence>
<dbReference type="InterPro" id="IPR003661">
    <property type="entry name" value="HisK_dim/P_dom"/>
</dbReference>
<accession>A0A4Q9VYC5</accession>
<dbReference type="SMART" id="SM00388">
    <property type="entry name" value="HisKA"/>
    <property type="match status" value="1"/>
</dbReference>
<keyword evidence="12" id="KW-1133">Transmembrane helix</keyword>
<keyword evidence="4" id="KW-1003">Cell membrane</keyword>
<feature type="transmembrane region" description="Helical" evidence="12">
    <location>
        <begin position="65"/>
        <end position="84"/>
    </location>
</feature>
<evidence type="ECO:0000259" key="15">
    <source>
        <dbReference type="PROSITE" id="PS50113"/>
    </source>
</evidence>
<keyword evidence="9" id="KW-0067">ATP-binding</keyword>
<name>A0A4Q9VYC5_9HYPH</name>
<dbReference type="Pfam" id="PF02518">
    <property type="entry name" value="HATPase_c"/>
    <property type="match status" value="1"/>
</dbReference>
<evidence type="ECO:0000256" key="8">
    <source>
        <dbReference type="ARBA" id="ARBA00022777"/>
    </source>
</evidence>
<keyword evidence="17" id="KW-1185">Reference proteome</keyword>
<evidence type="ECO:0000256" key="1">
    <source>
        <dbReference type="ARBA" id="ARBA00000085"/>
    </source>
</evidence>
<dbReference type="InterPro" id="IPR005467">
    <property type="entry name" value="His_kinase_dom"/>
</dbReference>
<dbReference type="AlphaFoldDB" id="A0A4Q9VYC5"/>
<comment type="catalytic activity">
    <reaction evidence="1">
        <text>ATP + protein L-histidine = ADP + protein N-phospho-L-histidine.</text>
        <dbReference type="EC" id="2.7.13.3"/>
    </reaction>
</comment>
<evidence type="ECO:0000256" key="2">
    <source>
        <dbReference type="ARBA" id="ARBA00004236"/>
    </source>
</evidence>
<dbReference type="SUPFAM" id="SSF55785">
    <property type="entry name" value="PYP-like sensor domain (PAS domain)"/>
    <property type="match status" value="1"/>
</dbReference>
<evidence type="ECO:0000256" key="4">
    <source>
        <dbReference type="ARBA" id="ARBA00022475"/>
    </source>
</evidence>
<feature type="domain" description="Histidine kinase" evidence="13">
    <location>
        <begin position="355"/>
        <end position="575"/>
    </location>
</feature>
<comment type="subcellular location">
    <subcellularLocation>
        <location evidence="2">Cell membrane</location>
    </subcellularLocation>
</comment>
<dbReference type="InterPro" id="IPR003594">
    <property type="entry name" value="HATPase_dom"/>
</dbReference>
<organism evidence="16 17">
    <name type="scientific">Siculibacillus lacustris</name>
    <dbReference type="NCBI Taxonomy" id="1549641"/>
    <lineage>
        <taxon>Bacteria</taxon>
        <taxon>Pseudomonadati</taxon>
        <taxon>Pseudomonadota</taxon>
        <taxon>Alphaproteobacteria</taxon>
        <taxon>Hyphomicrobiales</taxon>
        <taxon>Ancalomicrobiaceae</taxon>
        <taxon>Siculibacillus</taxon>
    </lineage>
</organism>
<dbReference type="EMBL" id="SJFN01000002">
    <property type="protein sequence ID" value="TBW41005.1"/>
    <property type="molecule type" value="Genomic_DNA"/>
</dbReference>
<dbReference type="PROSITE" id="PS50109">
    <property type="entry name" value="HIS_KIN"/>
    <property type="match status" value="1"/>
</dbReference>
<dbReference type="SMART" id="SM00387">
    <property type="entry name" value="HATPase_c"/>
    <property type="match status" value="1"/>
</dbReference>
<dbReference type="CDD" id="cd00130">
    <property type="entry name" value="PAS"/>
    <property type="match status" value="1"/>
</dbReference>
<dbReference type="Gene3D" id="1.10.287.130">
    <property type="match status" value="1"/>
</dbReference>
<dbReference type="SUPFAM" id="SSF55874">
    <property type="entry name" value="ATPase domain of HSP90 chaperone/DNA topoisomerase II/histidine kinase"/>
    <property type="match status" value="1"/>
</dbReference>
<evidence type="ECO:0000313" key="17">
    <source>
        <dbReference type="Proteomes" id="UP000292781"/>
    </source>
</evidence>
<feature type="transmembrane region" description="Helical" evidence="12">
    <location>
        <begin position="144"/>
        <end position="164"/>
    </location>
</feature>
<dbReference type="Proteomes" id="UP000292781">
    <property type="component" value="Unassembled WGS sequence"/>
</dbReference>
<dbReference type="CDD" id="cd16922">
    <property type="entry name" value="HATPase_EvgS-ArcB-TorS-like"/>
    <property type="match status" value="1"/>
</dbReference>
<evidence type="ECO:0000256" key="5">
    <source>
        <dbReference type="ARBA" id="ARBA00022553"/>
    </source>
</evidence>
<proteinExistence type="predicted"/>
<evidence type="ECO:0000256" key="7">
    <source>
        <dbReference type="ARBA" id="ARBA00022741"/>
    </source>
</evidence>
<evidence type="ECO:0000256" key="11">
    <source>
        <dbReference type="ARBA" id="ARBA00023136"/>
    </source>
</evidence>
<feature type="transmembrane region" description="Helical" evidence="12">
    <location>
        <begin position="37"/>
        <end position="59"/>
    </location>
</feature>
<keyword evidence="8 16" id="KW-0418">Kinase</keyword>
<dbReference type="SMART" id="SM00091">
    <property type="entry name" value="PAS"/>
    <property type="match status" value="1"/>
</dbReference>
<dbReference type="InterPro" id="IPR036097">
    <property type="entry name" value="HisK_dim/P_sf"/>
</dbReference>
<dbReference type="FunFam" id="3.30.565.10:FF:000023">
    <property type="entry name" value="PAS domain-containing sensor histidine kinase"/>
    <property type="match status" value="1"/>
</dbReference>
<dbReference type="GO" id="GO:0005524">
    <property type="term" value="F:ATP binding"/>
    <property type="evidence" value="ECO:0007669"/>
    <property type="project" value="UniProtKB-KW"/>
</dbReference>
<evidence type="ECO:0000256" key="9">
    <source>
        <dbReference type="ARBA" id="ARBA00022840"/>
    </source>
</evidence>
<dbReference type="FunFam" id="1.10.287.130:FF:000038">
    <property type="entry name" value="Sensory transduction histidine kinase"/>
    <property type="match status" value="1"/>
</dbReference>
<evidence type="ECO:0000313" key="16">
    <source>
        <dbReference type="EMBL" id="TBW41005.1"/>
    </source>
</evidence>
<dbReference type="InterPro" id="IPR050736">
    <property type="entry name" value="Sensor_HK_Regulatory"/>
</dbReference>
<evidence type="ECO:0000259" key="13">
    <source>
        <dbReference type="PROSITE" id="PS50109"/>
    </source>
</evidence>
<dbReference type="Gene3D" id="3.30.565.10">
    <property type="entry name" value="Histidine kinase-like ATPase, C-terminal domain"/>
    <property type="match status" value="1"/>
</dbReference>
<protein>
    <recommendedName>
        <fullName evidence="3">histidine kinase</fullName>
        <ecNumber evidence="3">2.7.13.3</ecNumber>
    </recommendedName>
</protein>
<dbReference type="RefSeq" id="WP_131305542.1">
    <property type="nucleotide sequence ID" value="NZ_SJFN01000002.1"/>
</dbReference>
<dbReference type="EC" id="2.7.13.3" evidence="3"/>
<dbReference type="InterPro" id="IPR000014">
    <property type="entry name" value="PAS"/>
</dbReference>
<feature type="domain" description="PAS" evidence="14">
    <location>
        <begin position="205"/>
        <end position="275"/>
    </location>
</feature>
<dbReference type="OrthoDB" id="9801651at2"/>
<evidence type="ECO:0000256" key="10">
    <source>
        <dbReference type="ARBA" id="ARBA00023012"/>
    </source>
</evidence>
<dbReference type="NCBIfam" id="TIGR00229">
    <property type="entry name" value="sensory_box"/>
    <property type="match status" value="1"/>
</dbReference>
<sequence>MSELRHQGLQAPFDRFVDGLVHVRATVDPLVWRRHRAFIAANLFVGLLALGLLPLYLSVWGRPGLVEAVALIGLTAPAPLALYVSQTGRLMAGHLLAAVITSALLAWIGAFTGGLGSYALFALGIVPMEAALSGRRDVTRTAFVIALAALALVAAFDVAGSLPASVAAGAGLRSLVPILAVLYTGALALRMEALHRASEEVARRRGLHYRLVADNISDIVTGHAGNGDIVFVTPAVERVLGVPPSSIRGDGLFRMVHVGDRPAYLTALSDAVTRGLTSQVEFRLHVGETGEGRGRWLWLEMRCRPLGEFDPLSGSAKIVAVTRDITERKAQEAEVIRAREAAEVASQAKTRFLANVSHELRTPLNAIIGFSEMLGTEICGALPDPRQREYVGLIHQSGAHLLQVVNDILDMSKIETGTFDVAPEAFELADLMSGIGHMMTHQAEERGLTLALQPLPEMPEVVADRRACRQILINLLSNAVKFTDRGGAVTFGARRDGTDVALWVRDTGIGIAEKDVVRLGTPFVQADSGYDRRHEGTGLGLSVVKGLAELHGGSMRIESRLGEGTCVTVRLPFAGEAAAPPRTARVVDLVPVVPVSEPRQKRA</sequence>
<dbReference type="PROSITE" id="PS50113">
    <property type="entry name" value="PAC"/>
    <property type="match status" value="1"/>
</dbReference>
<dbReference type="InterPro" id="IPR036890">
    <property type="entry name" value="HATPase_C_sf"/>
</dbReference>
<dbReference type="CDD" id="cd00082">
    <property type="entry name" value="HisKA"/>
    <property type="match status" value="1"/>
</dbReference>
<dbReference type="InterPro" id="IPR004358">
    <property type="entry name" value="Sig_transdc_His_kin-like_C"/>
</dbReference>
<dbReference type="InterPro" id="IPR000700">
    <property type="entry name" value="PAS-assoc_C"/>
</dbReference>
<reference evidence="16 17" key="1">
    <citation type="submission" date="2019-02" db="EMBL/GenBank/DDBJ databases">
        <title>Siculibacillus lacustris gen. nov., sp. nov., a new rosette-forming bacterium isolated from a freshwater crater lake (Lake St. Ana, Romania).</title>
        <authorList>
            <person name="Felfoldi T."/>
            <person name="Marton Z."/>
            <person name="Szabo A."/>
            <person name="Mentes A."/>
            <person name="Boka K."/>
            <person name="Marialigeti K."/>
            <person name="Mathe I."/>
            <person name="Koncz M."/>
            <person name="Schumann P."/>
            <person name="Toth E."/>
        </authorList>
    </citation>
    <scope>NUCLEOTIDE SEQUENCE [LARGE SCALE GENOMIC DNA]</scope>
    <source>
        <strain evidence="16 17">SA-279</strain>
    </source>
</reference>
<feature type="transmembrane region" description="Helical" evidence="12">
    <location>
        <begin position="115"/>
        <end position="132"/>
    </location>
</feature>
<dbReference type="PRINTS" id="PR00344">
    <property type="entry name" value="BCTRLSENSOR"/>
</dbReference>
<keyword evidence="10" id="KW-0902">Two-component regulatory system</keyword>
<keyword evidence="11 12" id="KW-0472">Membrane</keyword>
<keyword evidence="6" id="KW-0808">Transferase</keyword>
<evidence type="ECO:0000256" key="12">
    <source>
        <dbReference type="SAM" id="Phobius"/>
    </source>
</evidence>
<comment type="caution">
    <text evidence="16">The sequence shown here is derived from an EMBL/GenBank/DDBJ whole genome shotgun (WGS) entry which is preliminary data.</text>
</comment>
<dbReference type="GO" id="GO:0000155">
    <property type="term" value="F:phosphorelay sensor kinase activity"/>
    <property type="evidence" value="ECO:0007669"/>
    <property type="project" value="InterPro"/>
</dbReference>
<feature type="transmembrane region" description="Helical" evidence="12">
    <location>
        <begin position="170"/>
        <end position="189"/>
    </location>
</feature>
<keyword evidence="7" id="KW-0547">Nucleotide-binding</keyword>
<dbReference type="Pfam" id="PF08448">
    <property type="entry name" value="PAS_4"/>
    <property type="match status" value="1"/>
</dbReference>
<dbReference type="InterPro" id="IPR035965">
    <property type="entry name" value="PAS-like_dom_sf"/>
</dbReference>
<dbReference type="Gene3D" id="3.30.450.20">
    <property type="entry name" value="PAS domain"/>
    <property type="match status" value="1"/>
</dbReference>
<dbReference type="GO" id="GO:0005886">
    <property type="term" value="C:plasma membrane"/>
    <property type="evidence" value="ECO:0007669"/>
    <property type="project" value="UniProtKB-SubCell"/>
</dbReference>
<evidence type="ECO:0000259" key="14">
    <source>
        <dbReference type="PROSITE" id="PS50112"/>
    </source>
</evidence>
<dbReference type="PANTHER" id="PTHR43711">
    <property type="entry name" value="TWO-COMPONENT HISTIDINE KINASE"/>
    <property type="match status" value="1"/>
</dbReference>